<evidence type="ECO:0000256" key="1">
    <source>
        <dbReference type="SAM" id="Phobius"/>
    </source>
</evidence>
<sequence length="40" mass="4417">MHHFWASVVLPLALYLGVVAGAIVLILLALALIEKFSRRD</sequence>
<protein>
    <submittedName>
        <fullName evidence="2">Uncharacterized protein</fullName>
    </submittedName>
</protein>
<dbReference type="Proteomes" id="UP000030518">
    <property type="component" value="Unassembled WGS sequence"/>
</dbReference>
<evidence type="ECO:0000313" key="2">
    <source>
        <dbReference type="EMBL" id="KGQ20641.1"/>
    </source>
</evidence>
<keyword evidence="3" id="KW-1185">Reference proteome</keyword>
<gene>
    <name evidence="2" type="ORF">LF41_1179</name>
</gene>
<evidence type="ECO:0000313" key="3">
    <source>
        <dbReference type="Proteomes" id="UP000030518"/>
    </source>
</evidence>
<dbReference type="STRING" id="1300345.LF41_1179"/>
<accession>A0A0A2WKC9</accession>
<dbReference type="PATRIC" id="fig|1300345.3.peg.481"/>
<dbReference type="AlphaFoldDB" id="A0A0A2WKC9"/>
<comment type="caution">
    <text evidence="2">The sequence shown here is derived from an EMBL/GenBank/DDBJ whole genome shotgun (WGS) entry which is preliminary data.</text>
</comment>
<organism evidence="2 3">
    <name type="scientific">Lysobacter dokdonensis DS-58</name>
    <dbReference type="NCBI Taxonomy" id="1300345"/>
    <lineage>
        <taxon>Bacteria</taxon>
        <taxon>Pseudomonadati</taxon>
        <taxon>Pseudomonadota</taxon>
        <taxon>Gammaproteobacteria</taxon>
        <taxon>Lysobacterales</taxon>
        <taxon>Lysobacteraceae</taxon>
        <taxon>Noviluteimonas</taxon>
    </lineage>
</organism>
<name>A0A0A2WKC9_9GAMM</name>
<feature type="transmembrane region" description="Helical" evidence="1">
    <location>
        <begin position="12"/>
        <end position="33"/>
    </location>
</feature>
<proteinExistence type="predicted"/>
<keyword evidence="1" id="KW-1133">Transmembrane helix</keyword>
<dbReference type="EMBL" id="JRKJ01000002">
    <property type="protein sequence ID" value="KGQ20641.1"/>
    <property type="molecule type" value="Genomic_DNA"/>
</dbReference>
<reference evidence="2 3" key="1">
    <citation type="submission" date="2014-09" db="EMBL/GenBank/DDBJ databases">
        <title>Genome sequences of Lysobacter dokdonensis DS-58.</title>
        <authorList>
            <person name="Kim J.F."/>
            <person name="Kwak M.-J."/>
        </authorList>
    </citation>
    <scope>NUCLEOTIDE SEQUENCE [LARGE SCALE GENOMIC DNA]</scope>
    <source>
        <strain evidence="2 3">DS-58</strain>
    </source>
</reference>
<keyword evidence="1" id="KW-0472">Membrane</keyword>
<keyword evidence="1" id="KW-0812">Transmembrane</keyword>